<dbReference type="InterPro" id="IPR042178">
    <property type="entry name" value="Serpin_sf_1"/>
</dbReference>
<evidence type="ECO:0000313" key="1">
    <source>
        <dbReference type="EMBL" id="SCF43381.1"/>
    </source>
</evidence>
<proteinExistence type="predicted"/>
<reference evidence="2" key="1">
    <citation type="submission" date="2016-06" db="EMBL/GenBank/DDBJ databases">
        <authorList>
            <person name="Varghese N."/>
        </authorList>
    </citation>
    <scope>NUCLEOTIDE SEQUENCE [LARGE SCALE GENOMIC DNA]</scope>
    <source>
        <strain evidence="2">DSM 45555</strain>
    </source>
</reference>
<dbReference type="SUPFAM" id="SSF56574">
    <property type="entry name" value="Serpins"/>
    <property type="match status" value="1"/>
</dbReference>
<sequence length="405" mass="41749">MTPLRAPLARYAERLHRAAGDTHHVASPLGAWLLLALTGPAATGDARAALAEALGADPDDAAAEARALLAAPHPMVAAATALWERTPAAELAAWRATLPEATERGPLPEQAALDAWARERTGGLIDRFPVDVAPDTLLVLASALATRVSWADPFDTAPGTELGAGSAWSSRLRWVLRTPPFRHRCWLAATDRAGAVAVHAAPARTGDDGTGMLVVSVAAAREVPAADVLAAAQELAGAAALSPGNSLPGHLSLFDLPLGETPLWTLREEPVNTFAPGGREERATAVLPCWSASSRHDLTAPGFGFDAAARALGGLLGLTGPGFDAAQSAVARFGRYGFEAAAVTAFGMVAGLPPEGVARVAELRFGHPYAVVAVTTDPAGGPWHALPVYSAWVAEPEELPADEAG</sequence>
<dbReference type="Proteomes" id="UP000198551">
    <property type="component" value="Unassembled WGS sequence"/>
</dbReference>
<keyword evidence="2" id="KW-1185">Reference proteome</keyword>
<dbReference type="Gene3D" id="3.30.497.10">
    <property type="entry name" value="Antithrombin, subunit I, domain 2"/>
    <property type="match status" value="1"/>
</dbReference>
<dbReference type="RefSeq" id="WP_091050534.1">
    <property type="nucleotide sequence ID" value="NZ_FMCV01000028.1"/>
</dbReference>
<evidence type="ECO:0000313" key="2">
    <source>
        <dbReference type="Proteomes" id="UP000198551"/>
    </source>
</evidence>
<dbReference type="EMBL" id="FMCV01000028">
    <property type="protein sequence ID" value="SCF43381.1"/>
    <property type="molecule type" value="Genomic_DNA"/>
</dbReference>
<dbReference type="AlphaFoldDB" id="A0A1C5AE76"/>
<accession>A0A1C5AE76</accession>
<gene>
    <name evidence="1" type="ORF">GA0070215_12822</name>
</gene>
<dbReference type="InterPro" id="IPR036186">
    <property type="entry name" value="Serpin_sf"/>
</dbReference>
<organism evidence="1 2">
    <name type="scientific">Micromonospora marina</name>
    <dbReference type="NCBI Taxonomy" id="307120"/>
    <lineage>
        <taxon>Bacteria</taxon>
        <taxon>Bacillati</taxon>
        <taxon>Actinomycetota</taxon>
        <taxon>Actinomycetes</taxon>
        <taxon>Micromonosporales</taxon>
        <taxon>Micromonosporaceae</taxon>
        <taxon>Micromonospora</taxon>
    </lineage>
</organism>
<protein>
    <submittedName>
        <fullName evidence="1">Serpin (Serine protease inhibitor)</fullName>
    </submittedName>
</protein>
<name>A0A1C5AE76_9ACTN</name>